<sequence length="388" mass="40022">MAEAYIVDAVRTAGGRARKGGLVDVHPADLGATVLNALVERTGIDPAAIDDVIVGCVSQVGEQAFAFGRNLVLASKLPDSVPAVTIDRQCGSSQQALHFAAQAVMSGTQDVVIAAGAESMTRVPMGSNYTLHAQAGIGDGPWPKSIRQRYGVTEFSQFHGAQMIADKYGFSRAAMDEYALGSHAKAAAAIDGGAFKAEIVPIITPDGHVFDEDDGVRRGGTMEAMASVKVLAEGGTITAANASQMTDGASGVMLASEAALRRFGLSPMARIANLTVTAGDPVIMLEEPIAATRRALERSGLSVGDIDLFEVNEAFASIPMAWLKATGANPAKLNIHGGAIALGHPLGASGTKLMATLLHALKARGKRYGLQTMCEGGGIANATIIEAV</sequence>
<evidence type="ECO:0000256" key="2">
    <source>
        <dbReference type="ARBA" id="ARBA00022679"/>
    </source>
</evidence>
<dbReference type="InterPro" id="IPR002155">
    <property type="entry name" value="Thiolase"/>
</dbReference>
<keyword evidence="2 4" id="KW-0808">Transferase</keyword>
<dbReference type="InterPro" id="IPR016039">
    <property type="entry name" value="Thiolase-like"/>
</dbReference>
<feature type="domain" description="Thiolase C-terminal" evidence="6">
    <location>
        <begin position="266"/>
        <end position="386"/>
    </location>
</feature>
<dbReference type="EMBL" id="JAFVMF010000028">
    <property type="protein sequence ID" value="MBO1361688.1"/>
    <property type="molecule type" value="Genomic_DNA"/>
</dbReference>
<dbReference type="InterPro" id="IPR020616">
    <property type="entry name" value="Thiolase_N"/>
</dbReference>
<evidence type="ECO:0000256" key="4">
    <source>
        <dbReference type="RuleBase" id="RU003557"/>
    </source>
</evidence>
<accession>A0ABS3M0J9</accession>
<dbReference type="PIRSF" id="PIRSF000429">
    <property type="entry name" value="Ac-CoA_Ac_transf"/>
    <property type="match status" value="1"/>
</dbReference>
<dbReference type="InterPro" id="IPR020617">
    <property type="entry name" value="Thiolase_C"/>
</dbReference>
<dbReference type="RefSeq" id="WP_207883638.1">
    <property type="nucleotide sequence ID" value="NZ_JAFVMF010000028.1"/>
</dbReference>
<organism evidence="7 8">
    <name type="scientific">Acetobacter sacchari</name>
    <dbReference type="NCBI Taxonomy" id="2661687"/>
    <lineage>
        <taxon>Bacteria</taxon>
        <taxon>Pseudomonadati</taxon>
        <taxon>Pseudomonadota</taxon>
        <taxon>Alphaproteobacteria</taxon>
        <taxon>Acetobacterales</taxon>
        <taxon>Acetobacteraceae</taxon>
        <taxon>Acetobacter</taxon>
    </lineage>
</organism>
<reference evidence="7 8" key="1">
    <citation type="submission" date="2021-03" db="EMBL/GenBank/DDBJ databases">
        <title>The complete genome sequence of Acetobacter sacchari TBRC 11175.</title>
        <authorList>
            <person name="Charoenyingcharoen P."/>
            <person name="Yukphan P."/>
        </authorList>
    </citation>
    <scope>NUCLEOTIDE SEQUENCE [LARGE SCALE GENOMIC DNA]</scope>
    <source>
        <strain evidence="7 8">TBRC 11175</strain>
    </source>
</reference>
<dbReference type="PANTHER" id="PTHR43365:SF1">
    <property type="entry name" value="ACETYL-COA C-ACYLTRANSFERASE"/>
    <property type="match status" value="1"/>
</dbReference>
<keyword evidence="8" id="KW-1185">Reference proteome</keyword>
<dbReference type="PANTHER" id="PTHR43365">
    <property type="entry name" value="BLR7806 PROTEIN"/>
    <property type="match status" value="1"/>
</dbReference>
<dbReference type="CDD" id="cd00751">
    <property type="entry name" value="thiolase"/>
    <property type="match status" value="1"/>
</dbReference>
<comment type="caution">
    <text evidence="7">The sequence shown here is derived from an EMBL/GenBank/DDBJ whole genome shotgun (WGS) entry which is preliminary data.</text>
</comment>
<dbReference type="Pfam" id="PF00108">
    <property type="entry name" value="Thiolase_N"/>
    <property type="match status" value="1"/>
</dbReference>
<dbReference type="Proteomes" id="UP000664771">
    <property type="component" value="Unassembled WGS sequence"/>
</dbReference>
<dbReference type="PROSITE" id="PS00737">
    <property type="entry name" value="THIOLASE_2"/>
    <property type="match status" value="1"/>
</dbReference>
<evidence type="ECO:0000256" key="1">
    <source>
        <dbReference type="ARBA" id="ARBA00010982"/>
    </source>
</evidence>
<evidence type="ECO:0000259" key="5">
    <source>
        <dbReference type="Pfam" id="PF00108"/>
    </source>
</evidence>
<name>A0ABS3M0J9_9PROT</name>
<evidence type="ECO:0000259" key="6">
    <source>
        <dbReference type="Pfam" id="PF02803"/>
    </source>
</evidence>
<evidence type="ECO:0000313" key="8">
    <source>
        <dbReference type="Proteomes" id="UP000664771"/>
    </source>
</evidence>
<gene>
    <name evidence="7" type="ORF">J2D73_18045</name>
</gene>
<evidence type="ECO:0000313" key="7">
    <source>
        <dbReference type="EMBL" id="MBO1361688.1"/>
    </source>
</evidence>
<proteinExistence type="inferred from homology"/>
<dbReference type="Gene3D" id="3.40.47.10">
    <property type="match status" value="1"/>
</dbReference>
<protein>
    <submittedName>
        <fullName evidence="7">Acetyl-CoA C-acetyltransferase</fullName>
    </submittedName>
</protein>
<evidence type="ECO:0000256" key="3">
    <source>
        <dbReference type="ARBA" id="ARBA00023315"/>
    </source>
</evidence>
<comment type="similarity">
    <text evidence="1 4">Belongs to the thiolase-like superfamily. Thiolase family.</text>
</comment>
<dbReference type="InterPro" id="IPR020613">
    <property type="entry name" value="Thiolase_CS"/>
</dbReference>
<keyword evidence="3 4" id="KW-0012">Acyltransferase</keyword>
<dbReference type="SUPFAM" id="SSF53901">
    <property type="entry name" value="Thiolase-like"/>
    <property type="match status" value="2"/>
</dbReference>
<dbReference type="NCBIfam" id="NF005077">
    <property type="entry name" value="PRK06504.1"/>
    <property type="match status" value="1"/>
</dbReference>
<dbReference type="NCBIfam" id="TIGR01930">
    <property type="entry name" value="AcCoA-C-Actrans"/>
    <property type="match status" value="1"/>
</dbReference>
<feature type="domain" description="Thiolase N-terminal" evidence="5">
    <location>
        <begin position="5"/>
        <end position="257"/>
    </location>
</feature>
<dbReference type="Pfam" id="PF02803">
    <property type="entry name" value="Thiolase_C"/>
    <property type="match status" value="1"/>
</dbReference>